<feature type="transmembrane region" description="Helical" evidence="6">
    <location>
        <begin position="204"/>
        <end position="224"/>
    </location>
</feature>
<gene>
    <name evidence="7" type="ORF">MERR_LOCUS11001</name>
</gene>
<dbReference type="InterPro" id="IPR012678">
    <property type="entry name" value="Ribosomal_uL23/eL15/eS24_sf"/>
</dbReference>
<dbReference type="SMART" id="SM01384">
    <property type="entry name" value="Ribosomal_L15e"/>
    <property type="match status" value="1"/>
</dbReference>
<keyword evidence="3 4" id="KW-0687">Ribonucleoprotein</keyword>
<reference evidence="7" key="1">
    <citation type="submission" date="2020-01" db="EMBL/GenBank/DDBJ databases">
        <authorList>
            <person name="Mishra B."/>
        </authorList>
    </citation>
    <scope>NUCLEOTIDE SEQUENCE [LARGE SCALE GENOMIC DNA]</scope>
</reference>
<evidence type="ECO:0000313" key="8">
    <source>
        <dbReference type="Proteomes" id="UP000467841"/>
    </source>
</evidence>
<evidence type="ECO:0000256" key="1">
    <source>
        <dbReference type="ARBA" id="ARBA00006857"/>
    </source>
</evidence>
<feature type="region of interest" description="Disordered" evidence="5">
    <location>
        <begin position="93"/>
        <end position="112"/>
    </location>
</feature>
<dbReference type="SUPFAM" id="SSF54189">
    <property type="entry name" value="Ribosomal proteins S24e, L23 and L15e"/>
    <property type="match status" value="1"/>
</dbReference>
<dbReference type="InterPro" id="IPR024794">
    <property type="entry name" value="Rbsml_eL15_core_dom_sf"/>
</dbReference>
<dbReference type="Gene3D" id="3.40.1120.10">
    <property type="entry name" value="Ribosomal protein l15e"/>
    <property type="match status" value="1"/>
</dbReference>
<sequence>MRFLQRVRCWEYRQQPSIVRLVRPTRPDKARRLGYKAKQGFVVYRVRVNVVDARGQCQRVLCMESPQTRESPNSSSRGASALSLRSVPEGNWAVSELSTPTGSTRIRPTSTTRSSWWTQHTMLCVMTRESTGSATSAQAQRAQRTHLGGKEESWTSWKGSPQPQEQTFPQGYLEEQQHSVSSSLPLIAPLLLLSLSSSSSRKRLVQSASLMEIVILICVIATLCNSRKISRAKVN</sequence>
<accession>A0A6D2I625</accession>
<dbReference type="Proteomes" id="UP000467841">
    <property type="component" value="Unassembled WGS sequence"/>
</dbReference>
<keyword evidence="8" id="KW-1185">Reference proteome</keyword>
<evidence type="ECO:0000256" key="2">
    <source>
        <dbReference type="ARBA" id="ARBA00022980"/>
    </source>
</evidence>
<evidence type="ECO:0000256" key="4">
    <source>
        <dbReference type="RuleBase" id="RU000663"/>
    </source>
</evidence>
<comment type="similarity">
    <text evidence="1 4">Belongs to the eukaryotic ribosomal protein eL15 family.</text>
</comment>
<feature type="compositionally biased region" description="Low complexity" evidence="5">
    <location>
        <begin position="98"/>
        <end position="112"/>
    </location>
</feature>
<evidence type="ECO:0000313" key="7">
    <source>
        <dbReference type="EMBL" id="CAA7023766.1"/>
    </source>
</evidence>
<dbReference type="GO" id="GO:0003729">
    <property type="term" value="F:mRNA binding"/>
    <property type="evidence" value="ECO:0007669"/>
    <property type="project" value="UniProtKB-ARBA"/>
</dbReference>
<keyword evidence="6" id="KW-0812">Transmembrane</keyword>
<evidence type="ECO:0000256" key="6">
    <source>
        <dbReference type="SAM" id="Phobius"/>
    </source>
</evidence>
<dbReference type="GO" id="GO:0022625">
    <property type="term" value="C:cytosolic large ribosomal subunit"/>
    <property type="evidence" value="ECO:0007669"/>
    <property type="project" value="TreeGrafter"/>
</dbReference>
<keyword evidence="2 4" id="KW-0689">Ribosomal protein</keyword>
<protein>
    <recommendedName>
        <fullName evidence="4">Ribosomal protein L15</fullName>
    </recommendedName>
</protein>
<dbReference type="EMBL" id="CACVBM020000821">
    <property type="protein sequence ID" value="CAA7023766.1"/>
    <property type="molecule type" value="Genomic_DNA"/>
</dbReference>
<name>A0A6D2I625_9BRAS</name>
<dbReference type="AlphaFoldDB" id="A0A6D2I625"/>
<dbReference type="InterPro" id="IPR000439">
    <property type="entry name" value="Ribosomal_eL15"/>
</dbReference>
<dbReference type="GO" id="GO:0002181">
    <property type="term" value="P:cytoplasmic translation"/>
    <property type="evidence" value="ECO:0007669"/>
    <property type="project" value="TreeGrafter"/>
</dbReference>
<proteinExistence type="inferred from homology"/>
<dbReference type="GO" id="GO:0003735">
    <property type="term" value="F:structural constituent of ribosome"/>
    <property type="evidence" value="ECO:0007669"/>
    <property type="project" value="InterPro"/>
</dbReference>
<keyword evidence="6" id="KW-0472">Membrane</keyword>
<feature type="region of interest" description="Disordered" evidence="5">
    <location>
        <begin position="65"/>
        <end position="84"/>
    </location>
</feature>
<keyword evidence="6" id="KW-1133">Transmembrane helix</keyword>
<comment type="caution">
    <text evidence="7">The sequence shown here is derived from an EMBL/GenBank/DDBJ whole genome shotgun (WGS) entry which is preliminary data.</text>
</comment>
<dbReference type="OrthoDB" id="10255148at2759"/>
<evidence type="ECO:0000256" key="3">
    <source>
        <dbReference type="ARBA" id="ARBA00023274"/>
    </source>
</evidence>
<dbReference type="PANTHER" id="PTHR11847">
    <property type="entry name" value="RIBOSOMAL PROTEIN L15"/>
    <property type="match status" value="1"/>
</dbReference>
<feature type="compositionally biased region" description="Low complexity" evidence="5">
    <location>
        <begin position="74"/>
        <end position="84"/>
    </location>
</feature>
<evidence type="ECO:0000256" key="5">
    <source>
        <dbReference type="SAM" id="MobiDB-lite"/>
    </source>
</evidence>
<feature type="region of interest" description="Disordered" evidence="5">
    <location>
        <begin position="145"/>
        <end position="167"/>
    </location>
</feature>
<feature type="compositionally biased region" description="Polar residues" evidence="5">
    <location>
        <begin position="154"/>
        <end position="167"/>
    </location>
</feature>
<dbReference type="PANTHER" id="PTHR11847:SF22">
    <property type="entry name" value="LARGE RIBOSOMAL SUBUNIT PROTEIN EL15Y-RELATED"/>
    <property type="match status" value="1"/>
</dbReference>
<organism evidence="7 8">
    <name type="scientific">Microthlaspi erraticum</name>
    <dbReference type="NCBI Taxonomy" id="1685480"/>
    <lineage>
        <taxon>Eukaryota</taxon>
        <taxon>Viridiplantae</taxon>
        <taxon>Streptophyta</taxon>
        <taxon>Embryophyta</taxon>
        <taxon>Tracheophyta</taxon>
        <taxon>Spermatophyta</taxon>
        <taxon>Magnoliopsida</taxon>
        <taxon>eudicotyledons</taxon>
        <taxon>Gunneridae</taxon>
        <taxon>Pentapetalae</taxon>
        <taxon>rosids</taxon>
        <taxon>malvids</taxon>
        <taxon>Brassicales</taxon>
        <taxon>Brassicaceae</taxon>
        <taxon>Coluteocarpeae</taxon>
        <taxon>Microthlaspi</taxon>
    </lineage>
</organism>
<dbReference type="Pfam" id="PF00827">
    <property type="entry name" value="Ribosomal_L15e"/>
    <property type="match status" value="1"/>
</dbReference>